<keyword evidence="2" id="KW-0378">Hydrolase</keyword>
<dbReference type="AlphaFoldDB" id="A0A4R0PDU8"/>
<keyword evidence="3" id="KW-1185">Reference proteome</keyword>
<dbReference type="PANTHER" id="PTHR43689">
    <property type="entry name" value="HYDROLASE"/>
    <property type="match status" value="1"/>
</dbReference>
<name>A0A4R0PDU8_9HYPH</name>
<dbReference type="Gene3D" id="3.40.50.1820">
    <property type="entry name" value="alpha/beta hydrolase"/>
    <property type="match status" value="1"/>
</dbReference>
<dbReference type="InterPro" id="IPR000073">
    <property type="entry name" value="AB_hydrolase_1"/>
</dbReference>
<gene>
    <name evidence="2" type="ORF">E0D97_00500</name>
</gene>
<comment type="caution">
    <text evidence="2">The sequence shown here is derived from an EMBL/GenBank/DDBJ whole genome shotgun (WGS) entry which is preliminary data.</text>
</comment>
<dbReference type="InterPro" id="IPR029058">
    <property type="entry name" value="AB_hydrolase_fold"/>
</dbReference>
<proteinExistence type="predicted"/>
<protein>
    <submittedName>
        <fullName evidence="2">Alpha/beta hydrolase</fullName>
    </submittedName>
</protein>
<dbReference type="RefSeq" id="WP_131564381.1">
    <property type="nucleotide sequence ID" value="NZ_SJST01000001.1"/>
</dbReference>
<reference evidence="2 3" key="1">
    <citation type="journal article" date="2015" name="Antonie Van Leeuwenhoek">
        <title>Oricola cellulosilytica gen. nov., sp. nov., a cellulose-degrading bacterium of the family Phyllobacteriaceae isolated from surface seashore water, and emended descriptions of Mesorhizobium loti and Phyllobacterium myrsinacearum.</title>
        <authorList>
            <person name="Hameed A."/>
            <person name="Shahina M."/>
            <person name="Lai W.A."/>
            <person name="Lin S.Y."/>
            <person name="Young L.S."/>
            <person name="Liu Y.C."/>
            <person name="Hsu Y.H."/>
            <person name="Young C.C."/>
        </authorList>
    </citation>
    <scope>NUCLEOTIDE SEQUENCE [LARGE SCALE GENOMIC DNA]</scope>
    <source>
        <strain evidence="2 3">KCTC 52183</strain>
    </source>
</reference>
<evidence type="ECO:0000259" key="1">
    <source>
        <dbReference type="Pfam" id="PF12697"/>
    </source>
</evidence>
<dbReference type="GO" id="GO:0016787">
    <property type="term" value="F:hydrolase activity"/>
    <property type="evidence" value="ECO:0007669"/>
    <property type="project" value="UniProtKB-KW"/>
</dbReference>
<dbReference type="EMBL" id="SJST01000001">
    <property type="protein sequence ID" value="TCD15957.1"/>
    <property type="molecule type" value="Genomic_DNA"/>
</dbReference>
<dbReference type="PANTHER" id="PTHR43689:SF8">
    <property type="entry name" value="ALPHA_BETA-HYDROLASES SUPERFAMILY PROTEIN"/>
    <property type="match status" value="1"/>
</dbReference>
<dbReference type="SUPFAM" id="SSF53474">
    <property type="entry name" value="alpha/beta-Hydrolases"/>
    <property type="match status" value="1"/>
</dbReference>
<dbReference type="PRINTS" id="PR00111">
    <property type="entry name" value="ABHYDROLASE"/>
</dbReference>
<evidence type="ECO:0000313" key="3">
    <source>
        <dbReference type="Proteomes" id="UP000291301"/>
    </source>
</evidence>
<accession>A0A4R0PDU8</accession>
<feature type="domain" description="AB hydrolase-1" evidence="1">
    <location>
        <begin position="78"/>
        <end position="270"/>
    </location>
</feature>
<evidence type="ECO:0000313" key="2">
    <source>
        <dbReference type="EMBL" id="TCD15957.1"/>
    </source>
</evidence>
<organism evidence="2 3">
    <name type="scientific">Oricola cellulosilytica</name>
    <dbReference type="NCBI Taxonomy" id="1429082"/>
    <lineage>
        <taxon>Bacteria</taxon>
        <taxon>Pseudomonadati</taxon>
        <taxon>Pseudomonadota</taxon>
        <taxon>Alphaproteobacteria</taxon>
        <taxon>Hyphomicrobiales</taxon>
        <taxon>Ahrensiaceae</taxon>
        <taxon>Oricola</taxon>
    </lineage>
</organism>
<sequence>MLHVIDVIAKRAVGFCGRVWPKTTANFAFSVFTRTARRKNRRYPGDIPENAEQAMLPVPGGVVSTWLLPATTAFRGRVLLVHGWNSRSAHLVQLAAALTSSGMEAVLLDLPGHGASSGRHLHMGKGIEAIDAAWRHYGGFNALVGHSFGGAVALNAAVGALICVPARVPETLVMLAAPNSLPAFFRWFGRQIGLPRAAQESFERKVLHILGRSIETIVGAEQLKEFHRPVLLVHDMDDKDVLYADALRMARAGSHVRLHTTNGLGHRRILKSADVHRVVCDHLRGAGAGTTPLELAGNCA</sequence>
<dbReference type="Proteomes" id="UP000291301">
    <property type="component" value="Unassembled WGS sequence"/>
</dbReference>
<dbReference type="Pfam" id="PF12697">
    <property type="entry name" value="Abhydrolase_6"/>
    <property type="match status" value="1"/>
</dbReference>
<dbReference type="OrthoDB" id="9785847at2"/>